<dbReference type="SUPFAM" id="SSF48452">
    <property type="entry name" value="TPR-like"/>
    <property type="match status" value="1"/>
</dbReference>
<sequence>MKKINIKAIPVALALAFAVSACDQGFEETNVNPNSPEAVPASLLLPTVIRKGVSETAGLAWGYGNVVMQYSAKIQFTNEDRYNWGPASDPYDPFFNSMRDVQNIINISEESGEDNYKGVALVMKSWMYSVMTDTYGDLPYSQAVAAKSGVNSPVFDTQSDIYAGIIADLESANTLLDPLGASIEGDILFAGDIMLWKKFANSLLLRIHMRLSDRIDPSAAMQAIMSDASTYPIMTGNEDNAALQYLQDNPNQQPLYTTRSGSFDEYRLSENMEDILKSLNDNRIYAYAQPTTNSGAGLVGALDDYQGVPNGLADEEALAYSPSGEADKGGSNYISRVGLMFSCSACDDLASPIARQSILMSYSELQFVLAEARERGFISTGDAETYYTNGIQSSFDYYISRLDVGGYTDISAAVAPDATYFTQADVAYTGTQAELLEKIGTQKWIALFFSGMEAWFDWRRTGYPTITPGAGAVQSTVPVRFIYPTDVQALNKDNYDAVIARQGPDNLNTKVWWDIN</sequence>
<proteinExistence type="predicted"/>
<protein>
    <submittedName>
        <fullName evidence="2">Starch-binding associating with outer membrane</fullName>
    </submittedName>
</protein>
<dbReference type="InterPro" id="IPR011990">
    <property type="entry name" value="TPR-like_helical_dom_sf"/>
</dbReference>
<evidence type="ECO:0000256" key="1">
    <source>
        <dbReference type="SAM" id="SignalP"/>
    </source>
</evidence>
<accession>A0A1M6V4F2</accession>
<dbReference type="STRING" id="156994.SAMN04488028_108118"/>
<name>A0A1M6V4F2_REIAG</name>
<dbReference type="RefSeq" id="WP_073124688.1">
    <property type="nucleotide sequence ID" value="NZ_FRAA01000008.1"/>
</dbReference>
<feature type="signal peptide" evidence="1">
    <location>
        <begin position="1"/>
        <end position="21"/>
    </location>
</feature>
<evidence type="ECO:0000313" key="2">
    <source>
        <dbReference type="EMBL" id="SHK76382.1"/>
    </source>
</evidence>
<reference evidence="3" key="1">
    <citation type="submission" date="2016-11" db="EMBL/GenBank/DDBJ databases">
        <authorList>
            <person name="Varghese N."/>
            <person name="Submissions S."/>
        </authorList>
    </citation>
    <scope>NUCLEOTIDE SEQUENCE [LARGE SCALE GENOMIC DNA]</scope>
    <source>
        <strain evidence="3">DSM 26134</strain>
    </source>
</reference>
<evidence type="ECO:0000313" key="3">
    <source>
        <dbReference type="Proteomes" id="UP000184474"/>
    </source>
</evidence>
<feature type="chain" id="PRO_5009921574" evidence="1">
    <location>
        <begin position="22"/>
        <end position="516"/>
    </location>
</feature>
<dbReference type="InterPro" id="IPR041662">
    <property type="entry name" value="SusD-like_2"/>
</dbReference>
<dbReference type="Pfam" id="PF12771">
    <property type="entry name" value="SusD-like_2"/>
    <property type="match status" value="1"/>
</dbReference>
<dbReference type="Gene3D" id="1.25.40.390">
    <property type="match status" value="1"/>
</dbReference>
<dbReference type="Proteomes" id="UP000184474">
    <property type="component" value="Unassembled WGS sequence"/>
</dbReference>
<organism evidence="2 3">
    <name type="scientific">Reichenbachiella agariperforans</name>
    <dbReference type="NCBI Taxonomy" id="156994"/>
    <lineage>
        <taxon>Bacteria</taxon>
        <taxon>Pseudomonadati</taxon>
        <taxon>Bacteroidota</taxon>
        <taxon>Cytophagia</taxon>
        <taxon>Cytophagales</taxon>
        <taxon>Reichenbachiellaceae</taxon>
        <taxon>Reichenbachiella</taxon>
    </lineage>
</organism>
<dbReference type="PROSITE" id="PS51257">
    <property type="entry name" value="PROKAR_LIPOPROTEIN"/>
    <property type="match status" value="1"/>
</dbReference>
<dbReference type="EMBL" id="FRAA01000008">
    <property type="protein sequence ID" value="SHK76382.1"/>
    <property type="molecule type" value="Genomic_DNA"/>
</dbReference>
<gene>
    <name evidence="2" type="ORF">SAMN04488028_108118</name>
</gene>
<keyword evidence="1" id="KW-0732">Signal</keyword>
<keyword evidence="3" id="KW-1185">Reference proteome</keyword>
<dbReference type="AlphaFoldDB" id="A0A1M6V4F2"/>